<organism evidence="1 2">
    <name type="scientific">Synechococcus phage ACG-2014h</name>
    <dbReference type="NCBI Taxonomy" id="1340810"/>
    <lineage>
        <taxon>Viruses</taxon>
        <taxon>Duplodnaviria</taxon>
        <taxon>Heunggongvirae</taxon>
        <taxon>Uroviricota</taxon>
        <taxon>Caudoviricetes</taxon>
        <taxon>Pantevenvirales</taxon>
        <taxon>Kyanoviridae</taxon>
        <taxon>Sedonavirus</taxon>
        <taxon>Sedonavirus tusconh</taxon>
    </lineage>
</organism>
<sequence length="79" mass="9227">MTDMQTDWRYSDERMDVRTQGLNILLKKFGSEICSDGSPRYSNQSIYECVHDWVSQGNVRTDGIAAYYKAYYDPTKRSN</sequence>
<dbReference type="OrthoDB" id="24167at10239"/>
<dbReference type="Proteomes" id="UP000018808">
    <property type="component" value="Segment"/>
</dbReference>
<dbReference type="EMBL" id="KF156338">
    <property type="protein sequence ID" value="AHB80625.1"/>
    <property type="molecule type" value="Genomic_DNA"/>
</dbReference>
<gene>
    <name evidence="1" type="ORF">S-MbCM7_211</name>
</gene>
<protein>
    <submittedName>
        <fullName evidence="1">Uncharacterized protein</fullName>
    </submittedName>
</protein>
<dbReference type="KEGG" id="vg:18504787"/>
<dbReference type="RefSeq" id="YP_009008345.1">
    <property type="nucleotide sequence ID" value="NC_023587.1"/>
</dbReference>
<reference evidence="1 2" key="1">
    <citation type="journal article" date="2014" name="Nature">
        <title>Viral tagging reveals discrete populations in Synechococcus viral genome sequence space.</title>
        <authorList>
            <person name="Deng L."/>
            <person name="Ignacio Espinoza J.C."/>
            <person name="Gregory A.C."/>
            <person name="Poulos B.T."/>
            <person name="Weitz J.S."/>
            <person name="Hugenholtz P."/>
            <person name="Sullivan M.B."/>
        </authorList>
    </citation>
    <scope>NUCLEOTIDE SEQUENCE [LARGE SCALE GENOMIC DNA]</scope>
</reference>
<proteinExistence type="predicted"/>
<evidence type="ECO:0000313" key="2">
    <source>
        <dbReference type="Proteomes" id="UP000018808"/>
    </source>
</evidence>
<dbReference type="GeneID" id="18504787"/>
<evidence type="ECO:0000313" key="1">
    <source>
        <dbReference type="EMBL" id="AHB80625.1"/>
    </source>
</evidence>
<accession>V5UTE8</accession>
<name>V5UTE8_9CAUD</name>
<keyword evidence="2" id="KW-1185">Reference proteome</keyword>